<reference evidence="2 3" key="1">
    <citation type="submission" date="2019-12" db="EMBL/GenBank/DDBJ databases">
        <authorList>
            <person name="Li M."/>
        </authorList>
    </citation>
    <scope>NUCLEOTIDE SEQUENCE [LARGE SCALE GENOMIC DNA]</scope>
    <source>
        <strain evidence="2 3">GBMRC 2046</strain>
    </source>
</reference>
<proteinExistence type="predicted"/>
<dbReference type="SUPFAM" id="SSF46785">
    <property type="entry name" value="Winged helix' DNA-binding domain"/>
    <property type="match status" value="1"/>
</dbReference>
<dbReference type="GO" id="GO:0003700">
    <property type="term" value="F:DNA-binding transcription factor activity"/>
    <property type="evidence" value="ECO:0007669"/>
    <property type="project" value="InterPro"/>
</dbReference>
<dbReference type="CDD" id="cd00090">
    <property type="entry name" value="HTH_ARSR"/>
    <property type="match status" value="1"/>
</dbReference>
<organism evidence="2 3">
    <name type="scientific">Stappia sediminis</name>
    <dbReference type="NCBI Taxonomy" id="2692190"/>
    <lineage>
        <taxon>Bacteria</taxon>
        <taxon>Pseudomonadati</taxon>
        <taxon>Pseudomonadota</taxon>
        <taxon>Alphaproteobacteria</taxon>
        <taxon>Hyphomicrobiales</taxon>
        <taxon>Stappiaceae</taxon>
        <taxon>Stappia</taxon>
    </lineage>
</organism>
<dbReference type="Gene3D" id="1.10.10.10">
    <property type="entry name" value="Winged helix-like DNA-binding domain superfamily/Winged helix DNA-binding domain"/>
    <property type="match status" value="1"/>
</dbReference>
<keyword evidence="2" id="KW-0238">DNA-binding</keyword>
<dbReference type="InterPro" id="IPR036388">
    <property type="entry name" value="WH-like_DNA-bd_sf"/>
</dbReference>
<dbReference type="GO" id="GO:0003677">
    <property type="term" value="F:DNA binding"/>
    <property type="evidence" value="ECO:0007669"/>
    <property type="project" value="UniProtKB-KW"/>
</dbReference>
<protein>
    <submittedName>
        <fullName evidence="2">Winged helix DNA-binding protein</fullName>
    </submittedName>
</protein>
<dbReference type="Proteomes" id="UP000433101">
    <property type="component" value="Unassembled WGS sequence"/>
</dbReference>
<feature type="domain" description="HTH marR-type" evidence="1">
    <location>
        <begin position="27"/>
        <end position="126"/>
    </location>
</feature>
<accession>A0A7X3LR14</accession>
<evidence type="ECO:0000259" key="1">
    <source>
        <dbReference type="SMART" id="SM00347"/>
    </source>
</evidence>
<gene>
    <name evidence="2" type="ORF">GR183_01165</name>
</gene>
<dbReference type="InterPro" id="IPR011991">
    <property type="entry name" value="ArsR-like_HTH"/>
</dbReference>
<keyword evidence="3" id="KW-1185">Reference proteome</keyword>
<dbReference type="InterPro" id="IPR000835">
    <property type="entry name" value="HTH_MarR-typ"/>
</dbReference>
<dbReference type="AlphaFoldDB" id="A0A7X3LR14"/>
<dbReference type="InterPro" id="IPR014601">
    <property type="entry name" value="Trans_reg_MarR_HTH"/>
</dbReference>
<dbReference type="PIRSF" id="PIRSF036158">
    <property type="entry name" value="UCP036158_MarR"/>
    <property type="match status" value="1"/>
</dbReference>
<dbReference type="InterPro" id="IPR036390">
    <property type="entry name" value="WH_DNA-bd_sf"/>
</dbReference>
<dbReference type="Pfam" id="PF13463">
    <property type="entry name" value="HTH_27"/>
    <property type="match status" value="1"/>
</dbReference>
<name>A0A7X3LR14_9HYPH</name>
<comment type="caution">
    <text evidence="2">The sequence shown here is derived from an EMBL/GenBank/DDBJ whole genome shotgun (WGS) entry which is preliminary data.</text>
</comment>
<evidence type="ECO:0000313" key="2">
    <source>
        <dbReference type="EMBL" id="MXN63501.1"/>
    </source>
</evidence>
<sequence length="152" mass="16683">MPALSEVEFAVTMMVNAYHRWMVRCMAAAGAAGMSPLDTLVLHTVNHRDRPKTLADICLVLNIEDTYTVTYALKKLEKAGLVKSGKRGKEKTVEITADGEDICMEYRRLREALLVQPVKGLGMDETELSKLAATLRSVSGHYDQAARAAAAM</sequence>
<dbReference type="EMBL" id="WUMV01000001">
    <property type="protein sequence ID" value="MXN63501.1"/>
    <property type="molecule type" value="Genomic_DNA"/>
</dbReference>
<evidence type="ECO:0000313" key="3">
    <source>
        <dbReference type="Proteomes" id="UP000433101"/>
    </source>
</evidence>
<dbReference type="SMART" id="SM00347">
    <property type="entry name" value="HTH_MARR"/>
    <property type="match status" value="1"/>
</dbReference>